<name>A0ABR0EPV6_ZASCE</name>
<reference evidence="1 2" key="1">
    <citation type="journal article" date="2023" name="G3 (Bethesda)">
        <title>A chromosome-level genome assembly of Zasmidium syzygii isolated from banana leaves.</title>
        <authorList>
            <person name="van Westerhoven A.C."/>
            <person name="Mehrabi R."/>
            <person name="Talebi R."/>
            <person name="Steentjes M.B.F."/>
            <person name="Corcolon B."/>
            <person name="Chong P.A."/>
            <person name="Kema G.H.J."/>
            <person name="Seidl M.F."/>
        </authorList>
    </citation>
    <scope>NUCLEOTIDE SEQUENCE [LARGE SCALE GENOMIC DNA]</scope>
    <source>
        <strain evidence="1 2">P124</strain>
    </source>
</reference>
<accession>A0ABR0EPV6</accession>
<organism evidence="1 2">
    <name type="scientific">Zasmidium cellare</name>
    <name type="common">Wine cellar mold</name>
    <name type="synonym">Racodium cellare</name>
    <dbReference type="NCBI Taxonomy" id="395010"/>
    <lineage>
        <taxon>Eukaryota</taxon>
        <taxon>Fungi</taxon>
        <taxon>Dikarya</taxon>
        <taxon>Ascomycota</taxon>
        <taxon>Pezizomycotina</taxon>
        <taxon>Dothideomycetes</taxon>
        <taxon>Dothideomycetidae</taxon>
        <taxon>Mycosphaerellales</taxon>
        <taxon>Mycosphaerellaceae</taxon>
        <taxon>Zasmidium</taxon>
    </lineage>
</organism>
<evidence type="ECO:0000313" key="1">
    <source>
        <dbReference type="EMBL" id="KAK4503512.1"/>
    </source>
</evidence>
<proteinExistence type="predicted"/>
<gene>
    <name evidence="1" type="ORF">PRZ48_004427</name>
</gene>
<sequence>MPSTQQVGEQYWNAAIWETCACLTCQPRLHEEAAHPADLRPFNLLRGLTWKGHDAWRIASLAVSSFSERAQHQKTNHEWTAFLKKYQLVGPRRAAADRLDEEALGEGIEILSDIYFLGQLPSSKFYVQWAVLPKGQLASLQPGLSLKDRMVLWLNCDHVPLRNCPKRILCVVLHEMTHAFFDYYACSPWMRRQCGQSACGKLYHLNIGATGHGRAWQYLIYHIQRSMRDALGFEGSLGRKVAMYKEMEAGGREGVLPMVALPLVGLYYSYEGRSCRVAHPSIEKGITQQSLALESLKT</sequence>
<dbReference type="Proteomes" id="UP001305779">
    <property type="component" value="Unassembled WGS sequence"/>
</dbReference>
<keyword evidence="2" id="KW-1185">Reference proteome</keyword>
<comment type="caution">
    <text evidence="1">The sequence shown here is derived from an EMBL/GenBank/DDBJ whole genome shotgun (WGS) entry which is preliminary data.</text>
</comment>
<dbReference type="EMBL" id="JAXOVC010000003">
    <property type="protein sequence ID" value="KAK4503512.1"/>
    <property type="molecule type" value="Genomic_DNA"/>
</dbReference>
<evidence type="ECO:0000313" key="2">
    <source>
        <dbReference type="Proteomes" id="UP001305779"/>
    </source>
</evidence>
<evidence type="ECO:0008006" key="3">
    <source>
        <dbReference type="Google" id="ProtNLM"/>
    </source>
</evidence>
<protein>
    <recommendedName>
        <fullName evidence="3">SprT-like domain-containing protein</fullName>
    </recommendedName>
</protein>